<dbReference type="eggNOG" id="KOG1028">
    <property type="taxonomic scope" value="Eukaryota"/>
</dbReference>
<comment type="domain">
    <text evidence="8">The N-terminal C2 domain associates with lipid membranes upon calcium binding.</text>
</comment>
<keyword evidence="6 7" id="KW-0443">Lipid metabolism</keyword>
<dbReference type="OMA" id="PMRLKTR"/>
<evidence type="ECO:0000256" key="2">
    <source>
        <dbReference type="ARBA" id="ARBA00004514"/>
    </source>
</evidence>
<dbReference type="Proteomes" id="UP000008672">
    <property type="component" value="Unassembled WGS sequence"/>
</dbReference>
<gene>
    <name evidence="11" type="primary">PLA2G4F</name>
</gene>
<dbReference type="SUPFAM" id="SSF49562">
    <property type="entry name" value="C2 domain (Calcium/lipid-binding domain, CaLB)"/>
    <property type="match status" value="1"/>
</dbReference>
<dbReference type="GO" id="GO:0031982">
    <property type="term" value="C:vesicle"/>
    <property type="evidence" value="ECO:0007669"/>
    <property type="project" value="TreeGrafter"/>
</dbReference>
<protein>
    <recommendedName>
        <fullName evidence="3 8">Phospholipase A2</fullName>
        <ecNumber evidence="3 8">3.1.1.4</ecNumber>
    </recommendedName>
</protein>
<evidence type="ECO:0000256" key="7">
    <source>
        <dbReference type="PROSITE-ProRule" id="PRU00555"/>
    </source>
</evidence>
<dbReference type="InterPro" id="IPR016035">
    <property type="entry name" value="Acyl_Trfase/lysoPLipase"/>
</dbReference>
<dbReference type="EMBL" id="AFYH01152211">
    <property type="status" value="NOT_ANNOTATED_CDS"/>
    <property type="molecule type" value="Genomic_DNA"/>
</dbReference>
<sequence>MSVSKADCYVEVRVPTASATTAVSDTVFNSCNPIWNNTFRYRLHDAVKNVLELSLYDKDVCVSDYLSSVVFDINNLQPGQRFLHTFTLNPEEAEELTVEFEVQDSKDPPGDVITNEVLVARPCLQVEGKIQASGNFDPTGRGENCFIVNINGAYEKEQILSSSTGESFTFHIDPDLDPKLNVSLQQTLLVLQDGMSSEVEKQTTILSSGCVPLNSLPVGQEVDMKVPLGKEQNVNITLKATECTEDLDVRLSFDLCSKEKEFLKKRSEVASRALQRALGLREAPDTSEVPVVAVVGSGGGTRAMTSVLGNLLGLQKLNLLDCVTYTCGVSGSAWGISTLYEDSDWSHKALQGAISRARAHVTKSKADAFSLARLKYYFQELLKKKLAGEVVSLPNLWGLIVEHFLGDEENQALLSEQQGAVQRGQNPYPIYASINVKADIDGREFSEWCEFTPYEVGFPKYGAFIQTEDFGSEFFMGRLMRRHQEPRICYLQGIWGSAFAASLEDIWSEVAGTGITWVNLLKDAVKVTEDDRLSSSFLHPSQLKTRLIIPADTLAGILQEMIESRFTAGENFNFLWRLYLHRNYNLCNQFVIGKGNDLDAFPNQLTPMEASLYLVDGGFSNNSAFPLVLRPERKVDIILSFNYSWGSQFEVLKLAEKYCVERKIPFPKINLTGVEESALRECYMFVDEEDPRAPIVLHFPQVNNTFRRYKAPGVERQSEEEKSYGDFEIRASDSPYRTLNFSYTPWDFDRLVNLSHYNVENNKAAILKALQLAMDRKKLKQEVKD</sequence>
<dbReference type="InterPro" id="IPR000008">
    <property type="entry name" value="C2_dom"/>
</dbReference>
<dbReference type="EMBL" id="AFYH01152210">
    <property type="status" value="NOT_ANNOTATED_CDS"/>
    <property type="molecule type" value="Genomic_DNA"/>
</dbReference>
<comment type="catalytic activity">
    <reaction evidence="8">
        <text>a 1,2-diacyl-sn-glycero-3-phosphocholine + H2O = a 1-acyl-sn-glycero-3-phosphocholine + a fatty acid + H(+)</text>
        <dbReference type="Rhea" id="RHEA:15801"/>
        <dbReference type="ChEBI" id="CHEBI:15377"/>
        <dbReference type="ChEBI" id="CHEBI:15378"/>
        <dbReference type="ChEBI" id="CHEBI:28868"/>
        <dbReference type="ChEBI" id="CHEBI:57643"/>
        <dbReference type="ChEBI" id="CHEBI:58168"/>
        <dbReference type="EC" id="3.1.1.4"/>
    </reaction>
</comment>
<dbReference type="InterPro" id="IPR002642">
    <property type="entry name" value="LysoPLipase_cat_dom"/>
</dbReference>
<reference evidence="12" key="1">
    <citation type="submission" date="2011-08" db="EMBL/GenBank/DDBJ databases">
        <title>The draft genome of Latimeria chalumnae.</title>
        <authorList>
            <person name="Di Palma F."/>
            <person name="Alfoldi J."/>
            <person name="Johnson J."/>
            <person name="Berlin A."/>
            <person name="Gnerre S."/>
            <person name="Jaffe D."/>
            <person name="MacCallum I."/>
            <person name="Young S."/>
            <person name="Walker B.J."/>
            <person name="Lander E."/>
            <person name="Lindblad-Toh K."/>
        </authorList>
    </citation>
    <scope>NUCLEOTIDE SEQUENCE [LARGE SCALE GENOMIC DNA]</scope>
    <source>
        <strain evidence="12">Wild caught</strain>
    </source>
</reference>
<dbReference type="eggNOG" id="KOG1325">
    <property type="taxonomic scope" value="Eukaryota"/>
</dbReference>
<dbReference type="PANTHER" id="PTHR10728">
    <property type="entry name" value="CYTOSOLIC PHOSPHOLIPASE A2"/>
    <property type="match status" value="1"/>
</dbReference>
<dbReference type="GO" id="GO:0005829">
    <property type="term" value="C:cytosol"/>
    <property type="evidence" value="ECO:0007669"/>
    <property type="project" value="UniProtKB-SubCell"/>
</dbReference>
<reference evidence="11" key="2">
    <citation type="submission" date="2025-08" db="UniProtKB">
        <authorList>
            <consortium name="Ensembl"/>
        </authorList>
    </citation>
    <scope>IDENTIFICATION</scope>
</reference>
<proteinExistence type="predicted"/>
<dbReference type="Pfam" id="PF18695">
    <property type="entry name" value="cPLA2_C2"/>
    <property type="match status" value="1"/>
</dbReference>
<organism evidence="11 12">
    <name type="scientific">Latimeria chalumnae</name>
    <name type="common">Coelacanth</name>
    <dbReference type="NCBI Taxonomy" id="7897"/>
    <lineage>
        <taxon>Eukaryota</taxon>
        <taxon>Metazoa</taxon>
        <taxon>Chordata</taxon>
        <taxon>Craniata</taxon>
        <taxon>Vertebrata</taxon>
        <taxon>Euteleostomi</taxon>
        <taxon>Coelacanthiformes</taxon>
        <taxon>Coelacanthidae</taxon>
        <taxon>Latimeria</taxon>
    </lineage>
</organism>
<dbReference type="STRING" id="7897.ENSLACP00000004886"/>
<dbReference type="Bgee" id="ENSLACG00000004345">
    <property type="expression patterns" value="Expressed in muscle tissue and 2 other cell types or tissues"/>
</dbReference>
<dbReference type="Pfam" id="PF01735">
    <property type="entry name" value="PLA2_B"/>
    <property type="match status" value="1"/>
</dbReference>
<dbReference type="GeneTree" id="ENSGT01030000234606"/>
<keyword evidence="8" id="KW-0479">Metal-binding</keyword>
<evidence type="ECO:0000259" key="9">
    <source>
        <dbReference type="PROSITE" id="PS50004"/>
    </source>
</evidence>
<dbReference type="Pfam" id="PF00168">
    <property type="entry name" value="C2"/>
    <property type="match status" value="1"/>
</dbReference>
<evidence type="ECO:0000256" key="4">
    <source>
        <dbReference type="ARBA" id="ARBA00022490"/>
    </source>
</evidence>
<dbReference type="PROSITE" id="PS50004">
    <property type="entry name" value="C2"/>
    <property type="match status" value="1"/>
</dbReference>
<evidence type="ECO:0000256" key="3">
    <source>
        <dbReference type="ARBA" id="ARBA00013278"/>
    </source>
</evidence>
<accession>H3A5G5</accession>
<keyword evidence="4 8" id="KW-0963">Cytoplasm</keyword>
<dbReference type="GO" id="GO:0047498">
    <property type="term" value="F:calcium-dependent phospholipase A2 activity"/>
    <property type="evidence" value="ECO:0007669"/>
    <property type="project" value="TreeGrafter"/>
</dbReference>
<comment type="subcellular location">
    <subcellularLocation>
        <location evidence="2">Cytoplasm</location>
        <location evidence="2">Cytosol</location>
    </subcellularLocation>
    <subcellularLocation>
        <location evidence="1">Membrane</location>
        <topology evidence="1">Peripheral membrane protein</topology>
    </subcellularLocation>
</comment>
<dbReference type="FunCoup" id="H3A5G5">
    <property type="interactions" value="661"/>
</dbReference>
<reference evidence="11" key="3">
    <citation type="submission" date="2025-09" db="UniProtKB">
        <authorList>
            <consortium name="Ensembl"/>
        </authorList>
    </citation>
    <scope>IDENTIFICATION</scope>
</reference>
<dbReference type="EC" id="3.1.1.4" evidence="3 8"/>
<dbReference type="InParanoid" id="H3A5G5"/>
<evidence type="ECO:0000313" key="11">
    <source>
        <dbReference type="Ensembl" id="ENSLACP00000004886.1"/>
    </source>
</evidence>
<dbReference type="PROSITE" id="PS51210">
    <property type="entry name" value="PLA2C"/>
    <property type="match status" value="1"/>
</dbReference>
<dbReference type="PANTHER" id="PTHR10728:SF22">
    <property type="entry name" value="CYTOSOLIC PHOSPHOLIPASE A2 ZETA"/>
    <property type="match status" value="1"/>
</dbReference>
<dbReference type="GO" id="GO:0032587">
    <property type="term" value="C:ruffle membrane"/>
    <property type="evidence" value="ECO:0007669"/>
    <property type="project" value="TreeGrafter"/>
</dbReference>
<dbReference type="Gene3D" id="3.40.1090.10">
    <property type="entry name" value="Cytosolic phospholipase A2 catalytic domain"/>
    <property type="match status" value="1"/>
</dbReference>
<name>H3A5G5_LATCH</name>
<dbReference type="HOGENOM" id="CLU_011663_0_0_1"/>
<keyword evidence="12" id="KW-1185">Reference proteome</keyword>
<dbReference type="InterPro" id="IPR035892">
    <property type="entry name" value="C2_domain_sf"/>
</dbReference>
<evidence type="ECO:0000259" key="10">
    <source>
        <dbReference type="PROSITE" id="PS51210"/>
    </source>
</evidence>
<keyword evidence="5 7" id="KW-0378">Hydrolase</keyword>
<dbReference type="SUPFAM" id="SSF52151">
    <property type="entry name" value="FabD/lysophospholipase-like"/>
    <property type="match status" value="1"/>
</dbReference>
<evidence type="ECO:0000313" key="12">
    <source>
        <dbReference type="Proteomes" id="UP000008672"/>
    </source>
</evidence>
<dbReference type="EMBL" id="AFYH01152209">
    <property type="status" value="NOT_ANNOTATED_CDS"/>
    <property type="molecule type" value="Genomic_DNA"/>
</dbReference>
<dbReference type="SMART" id="SM00022">
    <property type="entry name" value="PLAc"/>
    <property type="match status" value="1"/>
</dbReference>
<keyword evidence="7 8" id="KW-0442">Lipid degradation</keyword>
<evidence type="ECO:0000256" key="8">
    <source>
        <dbReference type="RuleBase" id="RU362102"/>
    </source>
</evidence>
<evidence type="ECO:0000256" key="1">
    <source>
        <dbReference type="ARBA" id="ARBA00004170"/>
    </source>
</evidence>
<dbReference type="GO" id="GO:0005509">
    <property type="term" value="F:calcium ion binding"/>
    <property type="evidence" value="ECO:0007669"/>
    <property type="project" value="TreeGrafter"/>
</dbReference>
<keyword evidence="8" id="KW-0106">Calcium</keyword>
<feature type="domain" description="PLA2c" evidence="10">
    <location>
        <begin position="242"/>
        <end position="785"/>
    </location>
</feature>
<dbReference type="GO" id="GO:0005544">
    <property type="term" value="F:calcium-dependent phospholipid binding"/>
    <property type="evidence" value="ECO:0007669"/>
    <property type="project" value="TreeGrafter"/>
</dbReference>
<dbReference type="Gene3D" id="2.60.40.150">
    <property type="entry name" value="C2 domain"/>
    <property type="match status" value="1"/>
</dbReference>
<dbReference type="GO" id="GO:0046475">
    <property type="term" value="P:glycerophospholipid catabolic process"/>
    <property type="evidence" value="ECO:0007669"/>
    <property type="project" value="TreeGrafter"/>
</dbReference>
<dbReference type="Ensembl" id="ENSLACT00000004929.1">
    <property type="protein sequence ID" value="ENSLACP00000004886.1"/>
    <property type="gene ID" value="ENSLACG00000004345.1"/>
</dbReference>
<evidence type="ECO:0000256" key="6">
    <source>
        <dbReference type="ARBA" id="ARBA00023098"/>
    </source>
</evidence>
<feature type="domain" description="C2" evidence="9">
    <location>
        <begin position="1"/>
        <end position="86"/>
    </location>
</feature>
<dbReference type="InterPro" id="IPR040723">
    <property type="entry name" value="cPLA2_C2"/>
</dbReference>
<dbReference type="AlphaFoldDB" id="H3A5G5"/>
<evidence type="ECO:0000256" key="5">
    <source>
        <dbReference type="ARBA" id="ARBA00022801"/>
    </source>
</evidence>